<accession>A0A9P4M7L6</accession>
<evidence type="ECO:0000256" key="1">
    <source>
        <dbReference type="SAM" id="MobiDB-lite"/>
    </source>
</evidence>
<gene>
    <name evidence="2" type="ORF">NA57DRAFT_59014</name>
</gene>
<dbReference type="Pfam" id="PF13921">
    <property type="entry name" value="Myb_DNA-bind_6"/>
    <property type="match status" value="1"/>
</dbReference>
<sequence length="647" mass="74111">MSTSITQESLSACLVDEYTIKNNARSDFHIQLSRASEGPECSWYHLQTVETAQLRNGTFKRYNVVSVYHPVSHRAGQKDAPEMQPSYAVILEIKERPKSIGADTSKEHIFLVSWMYPWPATSLSRPASIPGTREPWWVESTSLDIIRCDVVSPHWNGPWSKERIFDRSRMEIVRYDDRNMEWYYQLQVHGTRCWHTGLTTPLQQPRIPWPKRRPIAKTSAQLEYSPVETLTAQSTSPPTLLHSSQLIERQSSFPPATSNVNPGLLVPALESRLTNDGRERRAGNNGQTEPRIWTESDEFGESSRENGRELTWRGAPKLSDNASNASKIDKRDASLNEAKQMSLSVRVLPGTPRKSAFIPAMAPGKTENTLSNCVADDFMINHNFRSNFQVKRVSFTNLQDVDQDAWYKLQTAKTAKVNNVEYRIGDVHAVHRRGVHRDKADGPPSQHSYAVILDIRLFQSQNFHTHTEPFFLIAWMYSKHLTLRHTWDFWDSQIGYGVWILSNSLDIVSASAFTNWNLGEWTKEWIIDWNAKQIGRMNDPDMKWLCDLATPRTGNGDIRSAGARWAATVSEERKPGLGSYTPAEDSTIIDLRENQKLSWKDIVVEFAKLHAPRERKSIAQRYQRFLSRQRHTEMGEVNEDGDKDDES</sequence>
<feature type="compositionally biased region" description="Acidic residues" evidence="1">
    <location>
        <begin position="636"/>
        <end position="647"/>
    </location>
</feature>
<feature type="compositionally biased region" description="Basic and acidic residues" evidence="1">
    <location>
        <begin position="273"/>
        <end position="282"/>
    </location>
</feature>
<dbReference type="AlphaFoldDB" id="A0A9P4M7L6"/>
<protein>
    <submittedName>
        <fullName evidence="2">Uncharacterized protein</fullName>
    </submittedName>
</protein>
<feature type="region of interest" description="Disordered" evidence="1">
    <location>
        <begin position="628"/>
        <end position="647"/>
    </location>
</feature>
<dbReference type="EMBL" id="ML978130">
    <property type="protein sequence ID" value="KAF2095949.1"/>
    <property type="molecule type" value="Genomic_DNA"/>
</dbReference>
<name>A0A9P4M7L6_9PEZI</name>
<proteinExistence type="predicted"/>
<comment type="caution">
    <text evidence="2">The sequence shown here is derived from an EMBL/GenBank/DDBJ whole genome shotgun (WGS) entry which is preliminary data.</text>
</comment>
<organism evidence="2 3">
    <name type="scientific">Rhizodiscina lignyota</name>
    <dbReference type="NCBI Taxonomy" id="1504668"/>
    <lineage>
        <taxon>Eukaryota</taxon>
        <taxon>Fungi</taxon>
        <taxon>Dikarya</taxon>
        <taxon>Ascomycota</taxon>
        <taxon>Pezizomycotina</taxon>
        <taxon>Dothideomycetes</taxon>
        <taxon>Pleosporomycetidae</taxon>
        <taxon>Aulographales</taxon>
        <taxon>Rhizodiscinaceae</taxon>
        <taxon>Rhizodiscina</taxon>
    </lineage>
</organism>
<dbReference type="Proteomes" id="UP000799772">
    <property type="component" value="Unassembled WGS sequence"/>
</dbReference>
<feature type="region of interest" description="Disordered" evidence="1">
    <location>
        <begin position="273"/>
        <end position="333"/>
    </location>
</feature>
<feature type="compositionally biased region" description="Basic and acidic residues" evidence="1">
    <location>
        <begin position="301"/>
        <end position="311"/>
    </location>
</feature>
<evidence type="ECO:0000313" key="2">
    <source>
        <dbReference type="EMBL" id="KAF2095949.1"/>
    </source>
</evidence>
<evidence type="ECO:0000313" key="3">
    <source>
        <dbReference type="Proteomes" id="UP000799772"/>
    </source>
</evidence>
<keyword evidence="3" id="KW-1185">Reference proteome</keyword>
<reference evidence="2" key="1">
    <citation type="journal article" date="2020" name="Stud. Mycol.">
        <title>101 Dothideomycetes genomes: a test case for predicting lifestyles and emergence of pathogens.</title>
        <authorList>
            <person name="Haridas S."/>
            <person name="Albert R."/>
            <person name="Binder M."/>
            <person name="Bloem J."/>
            <person name="Labutti K."/>
            <person name="Salamov A."/>
            <person name="Andreopoulos B."/>
            <person name="Baker S."/>
            <person name="Barry K."/>
            <person name="Bills G."/>
            <person name="Bluhm B."/>
            <person name="Cannon C."/>
            <person name="Castanera R."/>
            <person name="Culley D."/>
            <person name="Daum C."/>
            <person name="Ezra D."/>
            <person name="Gonzalez J."/>
            <person name="Henrissat B."/>
            <person name="Kuo A."/>
            <person name="Liang C."/>
            <person name="Lipzen A."/>
            <person name="Lutzoni F."/>
            <person name="Magnuson J."/>
            <person name="Mondo S."/>
            <person name="Nolan M."/>
            <person name="Ohm R."/>
            <person name="Pangilinan J."/>
            <person name="Park H.-J."/>
            <person name="Ramirez L."/>
            <person name="Alfaro M."/>
            <person name="Sun H."/>
            <person name="Tritt A."/>
            <person name="Yoshinaga Y."/>
            <person name="Zwiers L.-H."/>
            <person name="Turgeon B."/>
            <person name="Goodwin S."/>
            <person name="Spatafora J."/>
            <person name="Crous P."/>
            <person name="Grigoriev I."/>
        </authorList>
    </citation>
    <scope>NUCLEOTIDE SEQUENCE</scope>
    <source>
        <strain evidence="2">CBS 133067</strain>
    </source>
</reference>